<keyword evidence="6" id="KW-1185">Reference proteome</keyword>
<feature type="compositionally biased region" description="Polar residues" evidence="4">
    <location>
        <begin position="68"/>
        <end position="86"/>
    </location>
</feature>
<dbReference type="GO" id="GO:1904240">
    <property type="term" value="P:negative regulation of VCP-NPL4-UFD1 AAA ATPase complex assembly"/>
    <property type="evidence" value="ECO:0007669"/>
    <property type="project" value="TreeGrafter"/>
</dbReference>
<accession>A0AA39F389</accession>
<dbReference type="AlphaFoldDB" id="A0AA39F389"/>
<sequence length="86" mass="10100">MGNILLMCTSCCKESTSYEDLTPDMQTRRQQQVEAAEKRRLEQEKRGIGNVDAVRRQQQLDTERQQREQQMSTANNTENPLKWQVN</sequence>
<dbReference type="GO" id="GO:0010508">
    <property type="term" value="P:positive regulation of autophagy"/>
    <property type="evidence" value="ECO:0007669"/>
    <property type="project" value="TreeGrafter"/>
</dbReference>
<evidence type="ECO:0000313" key="6">
    <source>
        <dbReference type="Proteomes" id="UP001168972"/>
    </source>
</evidence>
<organism evidence="5 6">
    <name type="scientific">Microctonus hyperodae</name>
    <name type="common">Parasitoid wasp</name>
    <dbReference type="NCBI Taxonomy" id="165561"/>
    <lineage>
        <taxon>Eukaryota</taxon>
        <taxon>Metazoa</taxon>
        <taxon>Ecdysozoa</taxon>
        <taxon>Arthropoda</taxon>
        <taxon>Hexapoda</taxon>
        <taxon>Insecta</taxon>
        <taxon>Pterygota</taxon>
        <taxon>Neoptera</taxon>
        <taxon>Endopterygota</taxon>
        <taxon>Hymenoptera</taxon>
        <taxon>Apocrita</taxon>
        <taxon>Ichneumonoidea</taxon>
        <taxon>Braconidae</taxon>
        <taxon>Euphorinae</taxon>
        <taxon>Microctonus</taxon>
    </lineage>
</organism>
<proteinExistence type="predicted"/>
<evidence type="ECO:0000256" key="4">
    <source>
        <dbReference type="SAM" id="MobiDB-lite"/>
    </source>
</evidence>
<reference evidence="5" key="1">
    <citation type="journal article" date="2023" name="bioRxiv">
        <title>Scaffold-level genome assemblies of two parasitoid biocontrol wasps reveal the parthenogenesis mechanism and an associated novel virus.</title>
        <authorList>
            <person name="Inwood S."/>
            <person name="Skelly J."/>
            <person name="Guhlin J."/>
            <person name="Harrop T."/>
            <person name="Goldson S."/>
            <person name="Dearden P."/>
        </authorList>
    </citation>
    <scope>NUCLEOTIDE SEQUENCE</scope>
    <source>
        <strain evidence="5">Lincoln</strain>
        <tissue evidence="5">Whole body</tissue>
    </source>
</reference>
<dbReference type="GO" id="GO:1904293">
    <property type="term" value="P:negative regulation of ERAD pathway"/>
    <property type="evidence" value="ECO:0007669"/>
    <property type="project" value="TreeGrafter"/>
</dbReference>
<dbReference type="PANTHER" id="PTHR35269:SF1">
    <property type="entry name" value="SMALL VCP_P97-INTERACTING PROTEIN"/>
    <property type="match status" value="1"/>
</dbReference>
<dbReference type="GO" id="GO:1904153">
    <property type="term" value="P:negative regulation of retrograde protein transport, ER to cytosol"/>
    <property type="evidence" value="ECO:0007669"/>
    <property type="project" value="TreeGrafter"/>
</dbReference>
<dbReference type="PANTHER" id="PTHR35269">
    <property type="entry name" value="SMALL VCP/P97-INTERACTING PROTEIN"/>
    <property type="match status" value="1"/>
</dbReference>
<protein>
    <recommendedName>
        <fullName evidence="7">Small VCP/p97-interacting protein</fullName>
    </recommendedName>
</protein>
<dbReference type="EMBL" id="JAQQBR010001834">
    <property type="protein sequence ID" value="KAK0162138.1"/>
    <property type="molecule type" value="Genomic_DNA"/>
</dbReference>
<dbReference type="Pfam" id="PF15811">
    <property type="entry name" value="SVIP"/>
    <property type="match status" value="1"/>
</dbReference>
<dbReference type="InterPro" id="IPR055366">
    <property type="entry name" value="SVIP_metazoa"/>
</dbReference>
<evidence type="ECO:0000313" key="5">
    <source>
        <dbReference type="EMBL" id="KAK0162138.1"/>
    </source>
</evidence>
<feature type="region of interest" description="Disordered" evidence="4">
    <location>
        <begin position="25"/>
        <end position="86"/>
    </location>
</feature>
<comment type="caution">
    <text evidence="5">The sequence shown here is derived from an EMBL/GenBank/DDBJ whole genome shotgun (WGS) entry which is preliminary data.</text>
</comment>
<reference evidence="5" key="2">
    <citation type="submission" date="2023-03" db="EMBL/GenBank/DDBJ databases">
        <authorList>
            <person name="Inwood S.N."/>
            <person name="Skelly J.G."/>
            <person name="Guhlin J."/>
            <person name="Harrop T.W.R."/>
            <person name="Goldson S.G."/>
            <person name="Dearden P.K."/>
        </authorList>
    </citation>
    <scope>NUCLEOTIDE SEQUENCE</scope>
    <source>
        <strain evidence="5">Lincoln</strain>
        <tissue evidence="5">Whole body</tissue>
    </source>
</reference>
<name>A0AA39F389_MICHY</name>
<evidence type="ECO:0000256" key="2">
    <source>
        <dbReference type="ARBA" id="ARBA00023139"/>
    </source>
</evidence>
<evidence type="ECO:0000256" key="3">
    <source>
        <dbReference type="ARBA" id="ARBA00023288"/>
    </source>
</evidence>
<dbReference type="InterPro" id="IPR031632">
    <property type="entry name" value="SVIP"/>
</dbReference>
<gene>
    <name evidence="5" type="ORF">PV327_008500</name>
</gene>
<dbReference type="GO" id="GO:0005789">
    <property type="term" value="C:endoplasmic reticulum membrane"/>
    <property type="evidence" value="ECO:0007669"/>
    <property type="project" value="TreeGrafter"/>
</dbReference>
<keyword evidence="2" id="KW-0564">Palmitate</keyword>
<dbReference type="Proteomes" id="UP001168972">
    <property type="component" value="Unassembled WGS sequence"/>
</dbReference>
<keyword evidence="1" id="KW-0519">Myristate</keyword>
<feature type="compositionally biased region" description="Basic and acidic residues" evidence="4">
    <location>
        <begin position="35"/>
        <end position="47"/>
    </location>
</feature>
<evidence type="ECO:0008006" key="7">
    <source>
        <dbReference type="Google" id="ProtNLM"/>
    </source>
</evidence>
<keyword evidence="3" id="KW-0449">Lipoprotein</keyword>
<evidence type="ECO:0000256" key="1">
    <source>
        <dbReference type="ARBA" id="ARBA00022707"/>
    </source>
</evidence>